<name>K8E558_CARML</name>
<dbReference type="Proteomes" id="UP000000212">
    <property type="component" value="Chromosome"/>
</dbReference>
<sequence>MGRLFLRVMISLAELERNLIIERIKSGLDVVRAREKGLAGT</sequence>
<feature type="domain" description="Resolvase/invertase-type recombinase catalytic" evidence="1">
    <location>
        <begin position="1"/>
        <end position="35"/>
    </location>
</feature>
<dbReference type="KEGG" id="cml:BN424_2315"/>
<keyword evidence="3" id="KW-1185">Reference proteome</keyword>
<dbReference type="InterPro" id="IPR036162">
    <property type="entry name" value="Resolvase-like_N_sf"/>
</dbReference>
<evidence type="ECO:0000259" key="1">
    <source>
        <dbReference type="PROSITE" id="PS51736"/>
    </source>
</evidence>
<dbReference type="PROSITE" id="PS51736">
    <property type="entry name" value="RECOMBINASES_3"/>
    <property type="match status" value="1"/>
</dbReference>
<dbReference type="AlphaFoldDB" id="K8E558"/>
<dbReference type="GO" id="GO:0003677">
    <property type="term" value="F:DNA binding"/>
    <property type="evidence" value="ECO:0007669"/>
    <property type="project" value="InterPro"/>
</dbReference>
<proteinExistence type="predicted"/>
<reference evidence="3" key="1">
    <citation type="journal article" date="2013" name="Genome Announc.">
        <title>Complete Chromosome Sequence of Carnobacterium maltaromaticum LMA 28.</title>
        <authorList>
            <person name="Cailliez-Grimal C."/>
            <person name="Chaillou S."/>
            <person name="Anba-Mondoloni J."/>
            <person name="Loux V."/>
            <person name="Afzal M.I."/>
            <person name="Rahman A."/>
            <person name="Kergourlay G."/>
            <person name="Champomier-Verges M.C."/>
            <person name="Zagorec M."/>
            <person name="Dalgaard P."/>
            <person name="Leisner J.J."/>
            <person name="Prevost H."/>
            <person name="Revol-Junelles A.M."/>
            <person name="Borges F."/>
        </authorList>
    </citation>
    <scope>NUCLEOTIDE SEQUENCE</scope>
    <source>
        <strain evidence="3">LMA28</strain>
    </source>
</reference>
<accession>K8E558</accession>
<evidence type="ECO:0000313" key="2">
    <source>
        <dbReference type="EMBL" id="CCO11755.2"/>
    </source>
</evidence>
<dbReference type="GO" id="GO:0000150">
    <property type="term" value="F:DNA strand exchange activity"/>
    <property type="evidence" value="ECO:0007669"/>
    <property type="project" value="InterPro"/>
</dbReference>
<dbReference type="Pfam" id="PF00239">
    <property type="entry name" value="Resolvase"/>
    <property type="match status" value="1"/>
</dbReference>
<evidence type="ECO:0000313" key="3">
    <source>
        <dbReference type="Proteomes" id="UP000000212"/>
    </source>
</evidence>
<organism evidence="2 3">
    <name type="scientific">Carnobacterium maltaromaticum LMA28</name>
    <dbReference type="NCBI Taxonomy" id="1234679"/>
    <lineage>
        <taxon>Bacteria</taxon>
        <taxon>Bacillati</taxon>
        <taxon>Bacillota</taxon>
        <taxon>Bacilli</taxon>
        <taxon>Lactobacillales</taxon>
        <taxon>Carnobacteriaceae</taxon>
        <taxon>Carnobacterium</taxon>
    </lineage>
</organism>
<dbReference type="InterPro" id="IPR006119">
    <property type="entry name" value="Resolv_N"/>
</dbReference>
<dbReference type="SUPFAM" id="SSF53041">
    <property type="entry name" value="Resolvase-like"/>
    <property type="match status" value="1"/>
</dbReference>
<gene>
    <name evidence="2" type="ORF">BN424_2315</name>
</gene>
<dbReference type="HOGENOM" id="CLU_3267465_0_0_9"/>
<protein>
    <recommendedName>
        <fullName evidence="1">Resolvase/invertase-type recombinase catalytic domain-containing protein</fullName>
    </recommendedName>
</protein>
<dbReference type="EMBL" id="HE999757">
    <property type="protein sequence ID" value="CCO11755.2"/>
    <property type="molecule type" value="Genomic_DNA"/>
</dbReference>
<dbReference type="STRING" id="1234679.BN424_2315"/>